<dbReference type="PANTHER" id="PTHR23200:SF39">
    <property type="entry name" value="PROTEIN CBG14679"/>
    <property type="match status" value="1"/>
</dbReference>
<dbReference type="SUPFAM" id="SSF56281">
    <property type="entry name" value="Metallo-hydrolase/oxidoreductase"/>
    <property type="match status" value="1"/>
</dbReference>
<accession>A0A7E4V8U9</accession>
<evidence type="ECO:0000313" key="4">
    <source>
        <dbReference type="WBParaSite" id="Pan_g17913.t1"/>
    </source>
</evidence>
<organism evidence="3 4">
    <name type="scientific">Panagrellus redivivus</name>
    <name type="common">Microworm</name>
    <dbReference type="NCBI Taxonomy" id="6233"/>
    <lineage>
        <taxon>Eukaryota</taxon>
        <taxon>Metazoa</taxon>
        <taxon>Ecdysozoa</taxon>
        <taxon>Nematoda</taxon>
        <taxon>Chromadorea</taxon>
        <taxon>Rhabditida</taxon>
        <taxon>Tylenchina</taxon>
        <taxon>Panagrolaimomorpha</taxon>
        <taxon>Panagrolaimoidea</taxon>
        <taxon>Panagrolaimidae</taxon>
        <taxon>Panagrellus</taxon>
    </lineage>
</organism>
<reference evidence="3" key="1">
    <citation type="journal article" date="2013" name="Genetics">
        <title>The draft genome and transcriptome of Panagrellus redivivus are shaped by the harsh demands of a free-living lifestyle.</title>
        <authorList>
            <person name="Srinivasan J."/>
            <person name="Dillman A.R."/>
            <person name="Macchietto M.G."/>
            <person name="Heikkinen L."/>
            <person name="Lakso M."/>
            <person name="Fracchia K.M."/>
            <person name="Antoshechkin I."/>
            <person name="Mortazavi A."/>
            <person name="Wong G."/>
            <person name="Sternberg P.W."/>
        </authorList>
    </citation>
    <scope>NUCLEOTIDE SEQUENCE [LARGE SCALE GENOMIC DNA]</scope>
    <source>
        <strain evidence="3">MT8872</strain>
    </source>
</reference>
<dbReference type="InterPro" id="IPR039344">
    <property type="entry name" value="MBLAC1"/>
</dbReference>
<dbReference type="Pfam" id="PF00753">
    <property type="entry name" value="Lactamase_B"/>
    <property type="match status" value="1"/>
</dbReference>
<protein>
    <submittedName>
        <fullName evidence="4">Lactamase_B domain-containing protein</fullName>
    </submittedName>
</protein>
<dbReference type="Gene3D" id="3.60.15.10">
    <property type="entry name" value="Ribonuclease Z/Hydroxyacylglutathione hydrolase-like"/>
    <property type="match status" value="1"/>
</dbReference>
<dbReference type="SMART" id="SM00849">
    <property type="entry name" value="Lactamase_B"/>
    <property type="match status" value="1"/>
</dbReference>
<reference evidence="4" key="2">
    <citation type="submission" date="2020-10" db="UniProtKB">
        <authorList>
            <consortium name="WormBaseParasite"/>
        </authorList>
    </citation>
    <scope>IDENTIFICATION</scope>
</reference>
<dbReference type="InterPro" id="IPR001279">
    <property type="entry name" value="Metallo-B-lactamas"/>
</dbReference>
<evidence type="ECO:0000313" key="3">
    <source>
        <dbReference type="Proteomes" id="UP000492821"/>
    </source>
</evidence>
<dbReference type="AlphaFoldDB" id="A0A7E4V8U9"/>
<dbReference type="Proteomes" id="UP000492821">
    <property type="component" value="Unassembled WGS sequence"/>
</dbReference>
<feature type="chain" id="PRO_5028884103" evidence="1">
    <location>
        <begin position="22"/>
        <end position="499"/>
    </location>
</feature>
<sequence>MNMMIGFVITAVIAGIVNVGAVDTKITIYFNPPTAPVKVEQLVVGRFEHIQQGSIMRASVTLIEDHGYYMLVDTPSATDLVAKEKMLRGLTNSKVYPGQVQLVVTTHGHPDHVGQGNFFPNSRHFFASYEYTGDNYIKTELFTTDVMNVTKNIELWNTPGHTNTDISAIVRNVPCCGTIGVVGDLFYSEADAAGNNTEWIADAWNAEVGQVSRAKVICNVDHVVPGHGKIFKVTEEMKRAYECNVTSTTTSTTVTTTTVTTTVPASTTTLPTPSPLPIVPMNLNSNAVNDQPIQSIGVTTMVPMASTTLDNSFVTVDHWQNSNENSVNFEPSNPISTAAPQPIQNEAPYQPSVYPQPESPSDTAFMSAMTAQPVPQAQQNPPNAYSNGIYAVPAAGPGPAAPVAVPPLSDHLAYMFPGYQVRNPNAPQGMILPMFETAAANFVNYLNQPMNAAPCMHVRSVKEVPCVPEPMDYLDIIKMAIKRFANLGIAKTVKRNLLE</sequence>
<evidence type="ECO:0000256" key="1">
    <source>
        <dbReference type="SAM" id="SignalP"/>
    </source>
</evidence>
<dbReference type="InterPro" id="IPR036866">
    <property type="entry name" value="RibonucZ/Hydroxyglut_hydro"/>
</dbReference>
<evidence type="ECO:0000259" key="2">
    <source>
        <dbReference type="SMART" id="SM00849"/>
    </source>
</evidence>
<feature type="signal peptide" evidence="1">
    <location>
        <begin position="1"/>
        <end position="21"/>
    </location>
</feature>
<dbReference type="CDD" id="cd07711">
    <property type="entry name" value="MBLAC1-like_MBL-fold"/>
    <property type="match status" value="1"/>
</dbReference>
<dbReference type="WBParaSite" id="Pan_g17913.t1">
    <property type="protein sequence ID" value="Pan_g17913.t1"/>
    <property type="gene ID" value="Pan_g17913"/>
</dbReference>
<proteinExistence type="predicted"/>
<keyword evidence="1" id="KW-0732">Signal</keyword>
<dbReference type="PANTHER" id="PTHR23200">
    <property type="entry name" value="METALLO-BETA-LACTAMASE DOMAIN-CONTAINING PROTEIN 1"/>
    <property type="match status" value="1"/>
</dbReference>
<name>A0A7E4V8U9_PANRE</name>
<keyword evidence="3" id="KW-1185">Reference proteome</keyword>
<feature type="domain" description="Metallo-beta-lactamase" evidence="2">
    <location>
        <begin position="57"/>
        <end position="227"/>
    </location>
</feature>